<protein>
    <submittedName>
        <fullName evidence="2">Uncharacterized protein</fullName>
    </submittedName>
</protein>
<keyword evidence="3" id="KW-1185">Reference proteome</keyword>
<comment type="caution">
    <text evidence="2">The sequence shown here is derived from an EMBL/GenBank/DDBJ whole genome shotgun (WGS) entry which is preliminary data.</text>
</comment>
<evidence type="ECO:0000256" key="1">
    <source>
        <dbReference type="SAM" id="MobiDB-lite"/>
    </source>
</evidence>
<feature type="compositionally biased region" description="Polar residues" evidence="1">
    <location>
        <begin position="1"/>
        <end position="11"/>
    </location>
</feature>
<evidence type="ECO:0000313" key="3">
    <source>
        <dbReference type="Proteomes" id="UP000319160"/>
    </source>
</evidence>
<dbReference type="AlphaFoldDB" id="A0A553HX58"/>
<organism evidence="2 3">
    <name type="scientific">Xylaria flabelliformis</name>
    <dbReference type="NCBI Taxonomy" id="2512241"/>
    <lineage>
        <taxon>Eukaryota</taxon>
        <taxon>Fungi</taxon>
        <taxon>Dikarya</taxon>
        <taxon>Ascomycota</taxon>
        <taxon>Pezizomycotina</taxon>
        <taxon>Sordariomycetes</taxon>
        <taxon>Xylariomycetidae</taxon>
        <taxon>Xylariales</taxon>
        <taxon>Xylariaceae</taxon>
        <taxon>Xylaria</taxon>
    </lineage>
</organism>
<sequence>MNGLYSQTSLTDIPPRGTTFKTAPKLQPRTDNGLIPKEEDEDRIEKTFSEFVRIYMIYLLIPTHNTEDLG</sequence>
<evidence type="ECO:0000313" key="2">
    <source>
        <dbReference type="EMBL" id="TRX92532.1"/>
    </source>
</evidence>
<reference evidence="3" key="1">
    <citation type="submission" date="2019-06" db="EMBL/GenBank/DDBJ databases">
        <title>Draft genome sequence of the griseofulvin-producing fungus Xylaria cubensis strain G536.</title>
        <authorList>
            <person name="Mead M.E."/>
            <person name="Raja H.A."/>
            <person name="Steenwyk J.L."/>
            <person name="Knowles S.L."/>
            <person name="Oberlies N.H."/>
            <person name="Rokas A."/>
        </authorList>
    </citation>
    <scope>NUCLEOTIDE SEQUENCE [LARGE SCALE GENOMIC DNA]</scope>
    <source>
        <strain evidence="3">G536</strain>
    </source>
</reference>
<name>A0A553HX58_9PEZI</name>
<feature type="region of interest" description="Disordered" evidence="1">
    <location>
        <begin position="1"/>
        <end position="41"/>
    </location>
</feature>
<dbReference type="Proteomes" id="UP000319160">
    <property type="component" value="Unassembled WGS sequence"/>
</dbReference>
<dbReference type="EMBL" id="VFLP01000035">
    <property type="protein sequence ID" value="TRX92532.1"/>
    <property type="molecule type" value="Genomic_DNA"/>
</dbReference>
<accession>A0A553HX58</accession>
<gene>
    <name evidence="2" type="ORF">FHL15_006459</name>
</gene>
<proteinExistence type="predicted"/>